<keyword evidence="3" id="KW-1185">Reference proteome</keyword>
<gene>
    <name evidence="2" type="primary">TFC4_2</name>
    <name evidence="2" type="ORF">LTR16_008048</name>
</gene>
<evidence type="ECO:0000313" key="2">
    <source>
        <dbReference type="EMBL" id="KAK5279033.1"/>
    </source>
</evidence>
<name>A0ABR0M3U0_9PEZI</name>
<reference evidence="2 3" key="1">
    <citation type="submission" date="2023-08" db="EMBL/GenBank/DDBJ databases">
        <title>Black Yeasts Isolated from many extreme environments.</title>
        <authorList>
            <person name="Coleine C."/>
            <person name="Stajich J.E."/>
            <person name="Selbmann L."/>
        </authorList>
    </citation>
    <scope>NUCLEOTIDE SEQUENCE [LARGE SCALE GENOMIC DNA]</scope>
    <source>
        <strain evidence="2 3">CCFEE 536</strain>
    </source>
</reference>
<organism evidence="2 3">
    <name type="scientific">Cryomyces antarcticus</name>
    <dbReference type="NCBI Taxonomy" id="329879"/>
    <lineage>
        <taxon>Eukaryota</taxon>
        <taxon>Fungi</taxon>
        <taxon>Dikarya</taxon>
        <taxon>Ascomycota</taxon>
        <taxon>Pezizomycotina</taxon>
        <taxon>Dothideomycetes</taxon>
        <taxon>Dothideomycetes incertae sedis</taxon>
        <taxon>Cryomyces</taxon>
    </lineage>
</organism>
<feature type="non-terminal residue" evidence="2">
    <location>
        <position position="276"/>
    </location>
</feature>
<feature type="region of interest" description="Disordered" evidence="1">
    <location>
        <begin position="131"/>
        <end position="235"/>
    </location>
</feature>
<dbReference type="EMBL" id="JAVRRA010001835">
    <property type="protein sequence ID" value="KAK5279033.1"/>
    <property type="molecule type" value="Genomic_DNA"/>
</dbReference>
<evidence type="ECO:0000256" key="1">
    <source>
        <dbReference type="SAM" id="MobiDB-lite"/>
    </source>
</evidence>
<dbReference type="Proteomes" id="UP001357485">
    <property type="component" value="Unassembled WGS sequence"/>
</dbReference>
<feature type="compositionally biased region" description="Basic and acidic residues" evidence="1">
    <location>
        <begin position="140"/>
        <end position="154"/>
    </location>
</feature>
<sequence>MDKQNRGYLYPDPSEAYVSPYVSTSSAYAATGNAAYPFQGYSHLHDDGHIPQSPLVHEGFVPNSAHEYDNDAIRYEEEEEEEESGVPSGGLQFEYAPRRNPWNVRNDSENRINIDGSLSWDDQQDAHQRMIDPDFYISNDEDRSPSGIPERSESPADAVLQGEGRRGAKRGRPRGRGRGGVRGGLKLLMQMTDPDFRRGRGGARGRPRSSRAKAEAGVRRGGGKAKRGPRAAIDPGAEYKRFQDQATLAYLRGDLEDALEYARQAVQQNPEIFASH</sequence>
<protein>
    <submittedName>
        <fullName evidence="2">Transcription factor TFIIIC subunit tfc4</fullName>
    </submittedName>
</protein>
<feature type="compositionally biased region" description="Basic residues" evidence="1">
    <location>
        <begin position="199"/>
        <end position="211"/>
    </location>
</feature>
<evidence type="ECO:0000313" key="3">
    <source>
        <dbReference type="Proteomes" id="UP001357485"/>
    </source>
</evidence>
<feature type="compositionally biased region" description="Basic residues" evidence="1">
    <location>
        <begin position="167"/>
        <end position="179"/>
    </location>
</feature>
<proteinExistence type="predicted"/>
<feature type="region of interest" description="Disordered" evidence="1">
    <location>
        <begin position="76"/>
        <end position="95"/>
    </location>
</feature>
<accession>A0ABR0M3U0</accession>
<comment type="caution">
    <text evidence="2">The sequence shown here is derived from an EMBL/GenBank/DDBJ whole genome shotgun (WGS) entry which is preliminary data.</text>
</comment>